<name>B7G7V9_PHATC</name>
<keyword evidence="2" id="KW-1185">Reference proteome</keyword>
<sequence length="396" mass="43811">MKENNGHAARRALSRRVGIVLVSFAVLLAILLAVKSHVRHKKPFSLSTRPHQPSRWGTRGRGGSMAYLSEAEVLEDILLAKLHLVDIRVEDADALQKASKASVTADSNTSYDHESATPYAGITGFFCTLDWSVHKLDPASTPMFRDLTAKSASCDGPRKMDLGKVVQAARERDSDINPRRVSSVHVLNLAAVVFHESRCGSTLVANILAGMNPAAHRVYSESPPPLHALKTVCGEDYSHCAKTISARILRDVVYLMSRSNDLKETRVFFKVQSLGSRNIEVFQQAFPATPWLFVYRDPVEILMSQLANGPRNANCVRPQRLHTQPTSVHRVWQHRGSSATTNLKTLSPEEYCAVHLATITETAVEQLQYGSQLQGVPINYASLKPMLLKRRCAVLT</sequence>
<dbReference type="KEGG" id="pti:PHATRDRAFT_39118"/>
<gene>
    <name evidence="1" type="ORF">PHATRDRAFT_39118</name>
</gene>
<evidence type="ECO:0000313" key="2">
    <source>
        <dbReference type="Proteomes" id="UP000000759"/>
    </source>
</evidence>
<dbReference type="InParanoid" id="B7G7V9"/>
<reference evidence="2" key="2">
    <citation type="submission" date="2008-08" db="EMBL/GenBank/DDBJ databases">
        <authorList>
            <consortium name="Diatom Consortium"/>
            <person name="Grigoriev I."/>
            <person name="Grimwood J."/>
            <person name="Kuo A."/>
            <person name="Otillar R.P."/>
            <person name="Salamov A."/>
            <person name="Detter J.C."/>
            <person name="Lindquist E."/>
            <person name="Shapiro H."/>
            <person name="Lucas S."/>
            <person name="Glavina del Rio T."/>
            <person name="Pitluck S."/>
            <person name="Rokhsar D."/>
            <person name="Bowler C."/>
        </authorList>
    </citation>
    <scope>GENOME REANNOTATION</scope>
    <source>
        <strain evidence="2">CCAP 1055/1</strain>
    </source>
</reference>
<evidence type="ECO:0000313" key="1">
    <source>
        <dbReference type="EMBL" id="EEC45302.1"/>
    </source>
</evidence>
<protein>
    <submittedName>
        <fullName evidence="1">Uncharacterized protein</fullName>
    </submittedName>
</protein>
<dbReference type="eggNOG" id="ENOG502SMVN">
    <property type="taxonomic scope" value="Eukaryota"/>
</dbReference>
<dbReference type="EMBL" id="CM000620">
    <property type="protein sequence ID" value="EEC45302.1"/>
    <property type="molecule type" value="Genomic_DNA"/>
</dbReference>
<dbReference type="HOGENOM" id="CLU_595125_0_0_1"/>
<dbReference type="InterPro" id="IPR027417">
    <property type="entry name" value="P-loop_NTPase"/>
</dbReference>
<dbReference type="Gene3D" id="3.40.50.300">
    <property type="entry name" value="P-loop containing nucleotide triphosphate hydrolases"/>
    <property type="match status" value="1"/>
</dbReference>
<dbReference type="RefSeq" id="XP_002183084.1">
    <property type="nucleotide sequence ID" value="XM_002183048.1"/>
</dbReference>
<reference evidence="1 2" key="1">
    <citation type="journal article" date="2008" name="Nature">
        <title>The Phaeodactylum genome reveals the evolutionary history of diatom genomes.</title>
        <authorList>
            <person name="Bowler C."/>
            <person name="Allen A.E."/>
            <person name="Badger J.H."/>
            <person name="Grimwood J."/>
            <person name="Jabbari K."/>
            <person name="Kuo A."/>
            <person name="Maheswari U."/>
            <person name="Martens C."/>
            <person name="Maumus F."/>
            <person name="Otillar R.P."/>
            <person name="Rayko E."/>
            <person name="Salamov A."/>
            <person name="Vandepoele K."/>
            <person name="Beszteri B."/>
            <person name="Gruber A."/>
            <person name="Heijde M."/>
            <person name="Katinka M."/>
            <person name="Mock T."/>
            <person name="Valentin K."/>
            <person name="Verret F."/>
            <person name="Berges J.A."/>
            <person name="Brownlee C."/>
            <person name="Cadoret J.P."/>
            <person name="Chiovitti A."/>
            <person name="Choi C.J."/>
            <person name="Coesel S."/>
            <person name="De Martino A."/>
            <person name="Detter J.C."/>
            <person name="Durkin C."/>
            <person name="Falciatore A."/>
            <person name="Fournet J."/>
            <person name="Haruta M."/>
            <person name="Huysman M.J."/>
            <person name="Jenkins B.D."/>
            <person name="Jiroutova K."/>
            <person name="Jorgensen R.E."/>
            <person name="Joubert Y."/>
            <person name="Kaplan A."/>
            <person name="Kroger N."/>
            <person name="Kroth P.G."/>
            <person name="La Roche J."/>
            <person name="Lindquist E."/>
            <person name="Lommer M."/>
            <person name="Martin-Jezequel V."/>
            <person name="Lopez P.J."/>
            <person name="Lucas S."/>
            <person name="Mangogna M."/>
            <person name="McGinnis K."/>
            <person name="Medlin L.K."/>
            <person name="Montsant A."/>
            <person name="Oudot-Le Secq M.P."/>
            <person name="Napoli C."/>
            <person name="Obornik M."/>
            <person name="Parker M.S."/>
            <person name="Petit J.L."/>
            <person name="Porcel B.M."/>
            <person name="Poulsen N."/>
            <person name="Robison M."/>
            <person name="Rychlewski L."/>
            <person name="Rynearson T.A."/>
            <person name="Schmutz J."/>
            <person name="Shapiro H."/>
            <person name="Siaut M."/>
            <person name="Stanley M."/>
            <person name="Sussman M.R."/>
            <person name="Taylor A.R."/>
            <person name="Vardi A."/>
            <person name="von Dassow P."/>
            <person name="Vyverman W."/>
            <person name="Willis A."/>
            <person name="Wyrwicz L.S."/>
            <person name="Rokhsar D.S."/>
            <person name="Weissenbach J."/>
            <person name="Armbrust E.V."/>
            <person name="Green B.R."/>
            <person name="Van de Peer Y."/>
            <person name="Grigoriev I.V."/>
        </authorList>
    </citation>
    <scope>NUCLEOTIDE SEQUENCE [LARGE SCALE GENOMIC DNA]</scope>
    <source>
        <strain evidence="1 2">CCAP 1055/1</strain>
    </source>
</reference>
<organism evidence="1 2">
    <name type="scientific">Phaeodactylum tricornutum (strain CCAP 1055/1)</name>
    <dbReference type="NCBI Taxonomy" id="556484"/>
    <lineage>
        <taxon>Eukaryota</taxon>
        <taxon>Sar</taxon>
        <taxon>Stramenopiles</taxon>
        <taxon>Ochrophyta</taxon>
        <taxon>Bacillariophyta</taxon>
        <taxon>Bacillariophyceae</taxon>
        <taxon>Bacillariophycidae</taxon>
        <taxon>Naviculales</taxon>
        <taxon>Phaeodactylaceae</taxon>
        <taxon>Phaeodactylum</taxon>
    </lineage>
</organism>
<dbReference type="OrthoDB" id="45247at2759"/>
<dbReference type="SUPFAM" id="SSF52540">
    <property type="entry name" value="P-loop containing nucleoside triphosphate hydrolases"/>
    <property type="match status" value="1"/>
</dbReference>
<dbReference type="GeneID" id="7194823"/>
<dbReference type="Proteomes" id="UP000000759">
    <property type="component" value="Chromosome 18"/>
</dbReference>
<proteinExistence type="predicted"/>
<accession>B7G7V9</accession>
<dbReference type="AlphaFoldDB" id="B7G7V9"/>
<dbReference type="PaxDb" id="2850-Phatr39118"/>